<gene>
    <name evidence="2" type="ORF">TorRG33x02_210420</name>
</gene>
<name>A0A2P5ECF3_TREOI</name>
<accession>A0A2P5ECF3</accession>
<dbReference type="InParanoid" id="A0A2P5ECF3"/>
<keyword evidence="3" id="KW-1185">Reference proteome</keyword>
<dbReference type="EMBL" id="JXTC01000182">
    <property type="protein sequence ID" value="PON83208.1"/>
    <property type="molecule type" value="Genomic_DNA"/>
</dbReference>
<keyword evidence="1" id="KW-0812">Transmembrane</keyword>
<evidence type="ECO:0000256" key="1">
    <source>
        <dbReference type="SAM" id="Phobius"/>
    </source>
</evidence>
<comment type="caution">
    <text evidence="2">The sequence shown here is derived from an EMBL/GenBank/DDBJ whole genome shotgun (WGS) entry which is preliminary data.</text>
</comment>
<dbReference type="Proteomes" id="UP000237000">
    <property type="component" value="Unassembled WGS sequence"/>
</dbReference>
<protein>
    <submittedName>
        <fullName evidence="2">Uncharacterized protein</fullName>
    </submittedName>
</protein>
<evidence type="ECO:0000313" key="2">
    <source>
        <dbReference type="EMBL" id="PON83208.1"/>
    </source>
</evidence>
<feature type="transmembrane region" description="Helical" evidence="1">
    <location>
        <begin position="12"/>
        <end position="29"/>
    </location>
</feature>
<feature type="non-terminal residue" evidence="2">
    <location>
        <position position="1"/>
    </location>
</feature>
<reference evidence="3" key="1">
    <citation type="submission" date="2016-06" db="EMBL/GenBank/DDBJ databases">
        <title>Parallel loss of symbiosis genes in relatives of nitrogen-fixing non-legume Parasponia.</title>
        <authorList>
            <person name="Van Velzen R."/>
            <person name="Holmer R."/>
            <person name="Bu F."/>
            <person name="Rutten L."/>
            <person name="Van Zeijl A."/>
            <person name="Liu W."/>
            <person name="Santuari L."/>
            <person name="Cao Q."/>
            <person name="Sharma T."/>
            <person name="Shen D."/>
            <person name="Roswanjaya Y."/>
            <person name="Wardhani T."/>
            <person name="Kalhor M.S."/>
            <person name="Jansen J."/>
            <person name="Van den Hoogen J."/>
            <person name="Gungor B."/>
            <person name="Hartog M."/>
            <person name="Hontelez J."/>
            <person name="Verver J."/>
            <person name="Yang W.-C."/>
            <person name="Schijlen E."/>
            <person name="Repin R."/>
            <person name="Schilthuizen M."/>
            <person name="Schranz E."/>
            <person name="Heidstra R."/>
            <person name="Miyata K."/>
            <person name="Fedorova E."/>
            <person name="Kohlen W."/>
            <person name="Bisseling T."/>
            <person name="Smit S."/>
            <person name="Geurts R."/>
        </authorList>
    </citation>
    <scope>NUCLEOTIDE SEQUENCE [LARGE SCALE GENOMIC DNA]</scope>
    <source>
        <strain evidence="3">cv. RG33-2</strain>
    </source>
</reference>
<sequence>SPKKSAKATLSCYNYLVVLDTTIIVIFFFNHFHKFQQLIICRYSTIVLVFSGIRPLELDLVSFNHGYWYPHCRENLHPSFYFLNLISSMRISMFLSYPTNINM</sequence>
<dbReference type="AlphaFoldDB" id="A0A2P5ECF3"/>
<proteinExistence type="predicted"/>
<keyword evidence="1" id="KW-0472">Membrane</keyword>
<evidence type="ECO:0000313" key="3">
    <source>
        <dbReference type="Proteomes" id="UP000237000"/>
    </source>
</evidence>
<keyword evidence="1" id="KW-1133">Transmembrane helix</keyword>
<organism evidence="2 3">
    <name type="scientific">Trema orientale</name>
    <name type="common">Charcoal tree</name>
    <name type="synonym">Celtis orientalis</name>
    <dbReference type="NCBI Taxonomy" id="63057"/>
    <lineage>
        <taxon>Eukaryota</taxon>
        <taxon>Viridiplantae</taxon>
        <taxon>Streptophyta</taxon>
        <taxon>Embryophyta</taxon>
        <taxon>Tracheophyta</taxon>
        <taxon>Spermatophyta</taxon>
        <taxon>Magnoliopsida</taxon>
        <taxon>eudicotyledons</taxon>
        <taxon>Gunneridae</taxon>
        <taxon>Pentapetalae</taxon>
        <taxon>rosids</taxon>
        <taxon>fabids</taxon>
        <taxon>Rosales</taxon>
        <taxon>Cannabaceae</taxon>
        <taxon>Trema</taxon>
    </lineage>
</organism>